<sequence length="235" mass="25486">MIDLVSWDGLLALGELLTLAGPPFSVTGFLSLMVLTGVAVPGLVLALMLMANVSFTGIQLVVLLALVAVGLYLPYFWLARRVGQRQHAVIKSLPNALDLITTCVEAGLGLDSAFAKVAERLPGPFGDELSRALREMTLGRSRREALREVGERTGVTDVITFVSAIIHAETTGASIADVLRVQADQMRTRRRQRVEQIAQKIPIWMTFPLVLFLLPSLFIAILGPAAIQVMDSLAR</sequence>
<keyword evidence="4 6" id="KW-1133">Transmembrane helix</keyword>
<reference evidence="8" key="1">
    <citation type="journal article" date="2015" name="Nature">
        <title>Complex archaea that bridge the gap between prokaryotes and eukaryotes.</title>
        <authorList>
            <person name="Spang A."/>
            <person name="Saw J.H."/>
            <person name="Jorgensen S.L."/>
            <person name="Zaremba-Niedzwiedzka K."/>
            <person name="Martijn J."/>
            <person name="Lind A.E."/>
            <person name="van Eijk R."/>
            <person name="Schleper C."/>
            <person name="Guy L."/>
            <person name="Ettema T.J."/>
        </authorList>
    </citation>
    <scope>NUCLEOTIDE SEQUENCE</scope>
</reference>
<evidence type="ECO:0000256" key="6">
    <source>
        <dbReference type="SAM" id="Phobius"/>
    </source>
</evidence>
<evidence type="ECO:0000256" key="1">
    <source>
        <dbReference type="ARBA" id="ARBA00004651"/>
    </source>
</evidence>
<organism evidence="8">
    <name type="scientific">marine sediment metagenome</name>
    <dbReference type="NCBI Taxonomy" id="412755"/>
    <lineage>
        <taxon>unclassified sequences</taxon>
        <taxon>metagenomes</taxon>
        <taxon>ecological metagenomes</taxon>
    </lineage>
</organism>
<dbReference type="GO" id="GO:0005886">
    <property type="term" value="C:plasma membrane"/>
    <property type="evidence" value="ECO:0007669"/>
    <property type="project" value="UniProtKB-SubCell"/>
</dbReference>
<keyword evidence="5 6" id="KW-0472">Membrane</keyword>
<gene>
    <name evidence="8" type="ORF">LCGC14_2616570</name>
</gene>
<accession>A0A0F9ARX6</accession>
<dbReference type="EMBL" id="LAZR01044544">
    <property type="protein sequence ID" value="KKL04387.1"/>
    <property type="molecule type" value="Genomic_DNA"/>
</dbReference>
<keyword evidence="3 6" id="KW-0812">Transmembrane</keyword>
<evidence type="ECO:0000259" key="7">
    <source>
        <dbReference type="Pfam" id="PF00482"/>
    </source>
</evidence>
<evidence type="ECO:0000256" key="3">
    <source>
        <dbReference type="ARBA" id="ARBA00022692"/>
    </source>
</evidence>
<name>A0A0F9ARX6_9ZZZZ</name>
<feature type="domain" description="Type II secretion system protein GspF" evidence="7">
    <location>
        <begin position="97"/>
        <end position="222"/>
    </location>
</feature>
<dbReference type="InterPro" id="IPR042094">
    <property type="entry name" value="T2SS_GspF_sf"/>
</dbReference>
<feature type="transmembrane region" description="Helical" evidence="6">
    <location>
        <begin position="57"/>
        <end position="78"/>
    </location>
</feature>
<dbReference type="PANTHER" id="PTHR35007">
    <property type="entry name" value="INTEGRAL MEMBRANE PROTEIN-RELATED"/>
    <property type="match status" value="1"/>
</dbReference>
<evidence type="ECO:0000256" key="2">
    <source>
        <dbReference type="ARBA" id="ARBA00022475"/>
    </source>
</evidence>
<keyword evidence="2" id="KW-1003">Cell membrane</keyword>
<dbReference type="Gene3D" id="1.20.81.30">
    <property type="entry name" value="Type II secretion system (T2SS), domain F"/>
    <property type="match status" value="1"/>
</dbReference>
<dbReference type="PANTHER" id="PTHR35007:SF2">
    <property type="entry name" value="PILUS ASSEMBLE PROTEIN"/>
    <property type="match status" value="1"/>
</dbReference>
<evidence type="ECO:0000256" key="4">
    <source>
        <dbReference type="ARBA" id="ARBA00022989"/>
    </source>
</evidence>
<proteinExistence type="predicted"/>
<dbReference type="Pfam" id="PF00482">
    <property type="entry name" value="T2SSF"/>
    <property type="match status" value="1"/>
</dbReference>
<evidence type="ECO:0000256" key="5">
    <source>
        <dbReference type="ARBA" id="ARBA00023136"/>
    </source>
</evidence>
<evidence type="ECO:0000313" key="8">
    <source>
        <dbReference type="EMBL" id="KKL04387.1"/>
    </source>
</evidence>
<dbReference type="InterPro" id="IPR018076">
    <property type="entry name" value="T2SS_GspF_dom"/>
</dbReference>
<feature type="transmembrane region" description="Helical" evidence="6">
    <location>
        <begin position="201"/>
        <end position="227"/>
    </location>
</feature>
<comment type="subcellular location">
    <subcellularLocation>
        <location evidence="1">Cell membrane</location>
        <topology evidence="1">Multi-pass membrane protein</topology>
    </subcellularLocation>
</comment>
<comment type="caution">
    <text evidence="8">The sequence shown here is derived from an EMBL/GenBank/DDBJ whole genome shotgun (WGS) entry which is preliminary data.</text>
</comment>
<protein>
    <recommendedName>
        <fullName evidence="7">Type II secretion system protein GspF domain-containing protein</fullName>
    </recommendedName>
</protein>
<feature type="transmembrane region" description="Helical" evidence="6">
    <location>
        <begin position="29"/>
        <end position="51"/>
    </location>
</feature>
<dbReference type="AlphaFoldDB" id="A0A0F9ARX6"/>